<reference evidence="1 2" key="1">
    <citation type="submission" date="2020-02" db="EMBL/GenBank/DDBJ databases">
        <authorList>
            <person name="Li X.-J."/>
            <person name="Han X.-M."/>
        </authorList>
    </citation>
    <scope>NUCLEOTIDE SEQUENCE [LARGE SCALE GENOMIC DNA]</scope>
    <source>
        <strain evidence="1 2">CCTCC AB 2017055</strain>
    </source>
</reference>
<protein>
    <submittedName>
        <fullName evidence="1">Uncharacterized protein</fullName>
    </submittedName>
</protein>
<comment type="caution">
    <text evidence="1">The sequence shown here is derived from an EMBL/GenBank/DDBJ whole genome shotgun (WGS) entry which is preliminary data.</text>
</comment>
<name>A0A6L9S259_9ACTN</name>
<dbReference type="EMBL" id="JAAGOA010000002">
    <property type="protein sequence ID" value="NED99108.1"/>
    <property type="molecule type" value="Genomic_DNA"/>
</dbReference>
<dbReference type="AlphaFoldDB" id="A0A6L9S259"/>
<keyword evidence="2" id="KW-1185">Reference proteome</keyword>
<evidence type="ECO:0000313" key="2">
    <source>
        <dbReference type="Proteomes" id="UP000475214"/>
    </source>
</evidence>
<dbReference type="PROSITE" id="PS51257">
    <property type="entry name" value="PROKAR_LIPOPROTEIN"/>
    <property type="match status" value="1"/>
</dbReference>
<dbReference type="Proteomes" id="UP000475214">
    <property type="component" value="Unassembled WGS sequence"/>
</dbReference>
<organism evidence="1 2">
    <name type="scientific">Phytoactinopolyspora halotolerans</name>
    <dbReference type="NCBI Taxonomy" id="1981512"/>
    <lineage>
        <taxon>Bacteria</taxon>
        <taxon>Bacillati</taxon>
        <taxon>Actinomycetota</taxon>
        <taxon>Actinomycetes</taxon>
        <taxon>Jiangellales</taxon>
        <taxon>Jiangellaceae</taxon>
        <taxon>Phytoactinopolyspora</taxon>
    </lineage>
</organism>
<evidence type="ECO:0000313" key="1">
    <source>
        <dbReference type="EMBL" id="NED99108.1"/>
    </source>
</evidence>
<accession>A0A6L9S259</accession>
<sequence>MSARRRLVRSNQAQIGAAVLAAVALTSACTGDDSTADVETVQGDVVAAVAPLLDEYESLGETTRDVRRDGVTELGCADGGRRAQHQVVFTYPGGSDVTVENTRRVYVDFIAAHPDLDVREGMNLAGEALTDHVQDGTSFFEMREIIRDGYTMSLIVDMDPAADGGTVVSVDAHTTCVK</sequence>
<gene>
    <name evidence="1" type="ORF">G1H10_02885</name>
</gene>
<proteinExistence type="predicted"/>
<dbReference type="RefSeq" id="WP_163732430.1">
    <property type="nucleotide sequence ID" value="NZ_JAAGOA010000002.1"/>
</dbReference>